<dbReference type="SUPFAM" id="SSF47203">
    <property type="entry name" value="Acyl-CoA dehydrogenase C-terminal domain-like"/>
    <property type="match status" value="1"/>
</dbReference>
<feature type="domain" description="Acyl-CoA dehydrogenase/oxidase N-terminal" evidence="8">
    <location>
        <begin position="16"/>
        <end position="128"/>
    </location>
</feature>
<dbReference type="EMBL" id="JELY01003450">
    <property type="protein sequence ID" value="KYF48837.1"/>
    <property type="molecule type" value="Genomic_DNA"/>
</dbReference>
<dbReference type="Gene3D" id="1.10.540.10">
    <property type="entry name" value="Acyl-CoA dehydrogenase/oxidase, N-terminal domain"/>
    <property type="match status" value="1"/>
</dbReference>
<comment type="cofactor">
    <cofactor evidence="1 5">
        <name>FAD</name>
        <dbReference type="ChEBI" id="CHEBI:57692"/>
    </cofactor>
</comment>
<keyword evidence="5" id="KW-0560">Oxidoreductase</keyword>
<dbReference type="CDD" id="cd00567">
    <property type="entry name" value="ACAD"/>
    <property type="match status" value="1"/>
</dbReference>
<dbReference type="Gene3D" id="1.20.140.10">
    <property type="entry name" value="Butyryl-CoA Dehydrogenase, subunit A, domain 3"/>
    <property type="match status" value="1"/>
</dbReference>
<keyword evidence="4 5" id="KW-0274">FAD</keyword>
<evidence type="ECO:0000313" key="10">
    <source>
        <dbReference type="Proteomes" id="UP000075420"/>
    </source>
</evidence>
<dbReference type="GO" id="GO:0003995">
    <property type="term" value="F:acyl-CoA dehydrogenase activity"/>
    <property type="evidence" value="ECO:0007669"/>
    <property type="project" value="InterPro"/>
</dbReference>
<organism evidence="9 10">
    <name type="scientific">Sorangium cellulosum</name>
    <name type="common">Polyangium cellulosum</name>
    <dbReference type="NCBI Taxonomy" id="56"/>
    <lineage>
        <taxon>Bacteria</taxon>
        <taxon>Pseudomonadati</taxon>
        <taxon>Myxococcota</taxon>
        <taxon>Polyangia</taxon>
        <taxon>Polyangiales</taxon>
        <taxon>Polyangiaceae</taxon>
        <taxon>Sorangium</taxon>
    </lineage>
</organism>
<dbReference type="InterPro" id="IPR036250">
    <property type="entry name" value="AcylCo_DH-like_C"/>
</dbReference>
<dbReference type="InterPro" id="IPR006091">
    <property type="entry name" value="Acyl-CoA_Oxase/DH_mid-dom"/>
</dbReference>
<dbReference type="PANTHER" id="PTHR43884">
    <property type="entry name" value="ACYL-COA DEHYDROGENASE"/>
    <property type="match status" value="1"/>
</dbReference>
<accession>A0A150P1A8</accession>
<dbReference type="PANTHER" id="PTHR43884:SF22">
    <property type="entry name" value="BLR3437 PROTEIN"/>
    <property type="match status" value="1"/>
</dbReference>
<evidence type="ECO:0000259" key="6">
    <source>
        <dbReference type="Pfam" id="PF00441"/>
    </source>
</evidence>
<feature type="domain" description="Acyl-CoA dehydrogenase/oxidase C-terminal" evidence="6">
    <location>
        <begin position="237"/>
        <end position="385"/>
    </location>
</feature>
<proteinExistence type="inferred from homology"/>
<evidence type="ECO:0000256" key="1">
    <source>
        <dbReference type="ARBA" id="ARBA00001974"/>
    </source>
</evidence>
<sequence length="388" mass="42186">MKIFDPTLLRLPFYDHEHRELADRLEDWVERNAALPETWRSGDVGDAVRQIAAVLGRDGWLDHAVENPRRGAPPGPDFRAICLIREALSYCDDLLDFVFSIQSLSAYAIAMYGTAEQKATYLPAIKSGSRLGSLALSEPRSGSDIAGVQLVAERAGAGFRLTGDKAWIANGNVADFHCVLARTGEGPAAFGLSFFIVPAEAPHLLATPVDLIAPRPISGLRFEGCEVPSSALLGKPGHGFRYALETLERYRVSVGATALGFCRRAMHEALAWSRARHTPGGALFDLQMTKERLADMAVYLDAASLLVARTAWEVDACKADALSRHSSITKVYATDGAQEVVDRALQMFGAAGLVSGSITERLYRQVRLLRIYEGASEVQKMIIAGSLR</sequence>
<dbReference type="InterPro" id="IPR009075">
    <property type="entry name" value="AcylCo_DH/oxidase_C"/>
</dbReference>
<dbReference type="SUPFAM" id="SSF56645">
    <property type="entry name" value="Acyl-CoA dehydrogenase NM domain-like"/>
    <property type="match status" value="1"/>
</dbReference>
<dbReference type="AlphaFoldDB" id="A0A150P1A8"/>
<evidence type="ECO:0000259" key="8">
    <source>
        <dbReference type="Pfam" id="PF02771"/>
    </source>
</evidence>
<dbReference type="InterPro" id="IPR009100">
    <property type="entry name" value="AcylCoA_DH/oxidase_NM_dom_sf"/>
</dbReference>
<keyword evidence="3 5" id="KW-0285">Flavoprotein</keyword>
<dbReference type="GO" id="GO:0050660">
    <property type="term" value="F:flavin adenine dinucleotide binding"/>
    <property type="evidence" value="ECO:0007669"/>
    <property type="project" value="InterPro"/>
</dbReference>
<dbReference type="PROSITE" id="PS00072">
    <property type="entry name" value="ACYL_COA_DH_1"/>
    <property type="match status" value="1"/>
</dbReference>
<dbReference type="Pfam" id="PF02770">
    <property type="entry name" value="Acyl-CoA_dh_M"/>
    <property type="match status" value="1"/>
</dbReference>
<feature type="domain" description="Acyl-CoA oxidase/dehydrogenase middle" evidence="7">
    <location>
        <begin position="134"/>
        <end position="209"/>
    </location>
</feature>
<comment type="similarity">
    <text evidence="2 5">Belongs to the acyl-CoA dehydrogenase family.</text>
</comment>
<evidence type="ECO:0000256" key="4">
    <source>
        <dbReference type="ARBA" id="ARBA00022827"/>
    </source>
</evidence>
<dbReference type="InterPro" id="IPR037069">
    <property type="entry name" value="AcylCoA_DH/ox_N_sf"/>
</dbReference>
<name>A0A150P1A8_SORCE</name>
<dbReference type="Pfam" id="PF00441">
    <property type="entry name" value="Acyl-CoA_dh_1"/>
    <property type="match status" value="1"/>
</dbReference>
<protein>
    <submittedName>
        <fullName evidence="9">Acyl-CoA dehydrogenase</fullName>
    </submittedName>
</protein>
<reference evidence="9 10" key="1">
    <citation type="submission" date="2014-02" db="EMBL/GenBank/DDBJ databases">
        <title>The small core and large imbalanced accessory genome model reveals a collaborative survival strategy of Sorangium cellulosum strains in nature.</title>
        <authorList>
            <person name="Han K."/>
            <person name="Peng R."/>
            <person name="Blom J."/>
            <person name="Li Y.-Z."/>
        </authorList>
    </citation>
    <scope>NUCLEOTIDE SEQUENCE [LARGE SCALE GENOMIC DNA]</scope>
    <source>
        <strain evidence="9 10">So0157-25</strain>
    </source>
</reference>
<dbReference type="InterPro" id="IPR013786">
    <property type="entry name" value="AcylCoA_DH/ox_N"/>
</dbReference>
<evidence type="ECO:0000256" key="5">
    <source>
        <dbReference type="RuleBase" id="RU362125"/>
    </source>
</evidence>
<dbReference type="Proteomes" id="UP000075420">
    <property type="component" value="Unassembled WGS sequence"/>
</dbReference>
<dbReference type="InterPro" id="IPR006089">
    <property type="entry name" value="Acyl-CoA_DH_CS"/>
</dbReference>
<evidence type="ECO:0000313" key="9">
    <source>
        <dbReference type="EMBL" id="KYF48837.1"/>
    </source>
</evidence>
<dbReference type="InterPro" id="IPR046373">
    <property type="entry name" value="Acyl-CoA_Oxase/DH_mid-dom_sf"/>
</dbReference>
<comment type="caution">
    <text evidence="9">The sequence shown here is derived from an EMBL/GenBank/DDBJ whole genome shotgun (WGS) entry which is preliminary data.</text>
</comment>
<evidence type="ECO:0000256" key="3">
    <source>
        <dbReference type="ARBA" id="ARBA00022630"/>
    </source>
</evidence>
<evidence type="ECO:0000259" key="7">
    <source>
        <dbReference type="Pfam" id="PF02770"/>
    </source>
</evidence>
<dbReference type="Gene3D" id="2.40.110.10">
    <property type="entry name" value="Butyryl-CoA Dehydrogenase, subunit A, domain 2"/>
    <property type="match status" value="1"/>
</dbReference>
<evidence type="ECO:0000256" key="2">
    <source>
        <dbReference type="ARBA" id="ARBA00009347"/>
    </source>
</evidence>
<gene>
    <name evidence="9" type="ORF">BE08_40820</name>
</gene>
<dbReference type="Pfam" id="PF02771">
    <property type="entry name" value="Acyl-CoA_dh_N"/>
    <property type="match status" value="1"/>
</dbReference>